<evidence type="ECO:0000313" key="4">
    <source>
        <dbReference type="Proteomes" id="UP000717534"/>
    </source>
</evidence>
<dbReference type="InterPro" id="IPR028098">
    <property type="entry name" value="Glyco_trans_4-like_N"/>
</dbReference>
<comment type="caution">
    <text evidence="3">The sequence shown here is derived from an EMBL/GenBank/DDBJ whole genome shotgun (WGS) entry which is preliminary data.</text>
</comment>
<keyword evidence="4" id="KW-1185">Reference proteome</keyword>
<dbReference type="Proteomes" id="UP000717534">
    <property type="component" value="Unassembled WGS sequence"/>
</dbReference>
<organism evidence="3 4">
    <name type="scientific">Desulfotalea psychrophila</name>
    <dbReference type="NCBI Taxonomy" id="84980"/>
    <lineage>
        <taxon>Bacteria</taxon>
        <taxon>Pseudomonadati</taxon>
        <taxon>Thermodesulfobacteriota</taxon>
        <taxon>Desulfobulbia</taxon>
        <taxon>Desulfobulbales</taxon>
        <taxon>Desulfocapsaceae</taxon>
        <taxon>Desulfotalea</taxon>
    </lineage>
</organism>
<dbReference type="PANTHER" id="PTHR45947">
    <property type="entry name" value="SULFOQUINOVOSYL TRANSFERASE SQD2"/>
    <property type="match status" value="1"/>
</dbReference>
<sequence length="370" mass="42027">MNSVPLIIHTDWSRSWGGQEIRTLTELREMKKLGFRVAMIVRDDSELARRGQQEGIPVHFVDFSSKFNLTAWRDLYILIRRLKPAVVNTHSSEDSWMAGCVAKVCRVSLIIKTRHVLASISSSFSYNVFFDVIFSCSESIGKQLVEQGVASAKIIVQSTGIDEERFQYSESDRQKIRKRYNISEQDILVGNIAFLRTYKGHDFIVRTAATMPDNYKFMIVGGGYGLSLLQEEIARVGVEDRFILTGHREDPEHYFSAMDIIFFSSYETEGISQSFIQGLLYGIPLLTCRPPSIMETLGSVHTYRDIDHGDVDAAHQGLLDLSRNLQRNEAVVTSQRQAVAEKYGLKKMVENIARVYREHGVSIPHLPIPE</sequence>
<dbReference type="InterPro" id="IPR050194">
    <property type="entry name" value="Glycosyltransferase_grp1"/>
</dbReference>
<evidence type="ECO:0000259" key="1">
    <source>
        <dbReference type="Pfam" id="PF00534"/>
    </source>
</evidence>
<evidence type="ECO:0000313" key="3">
    <source>
        <dbReference type="EMBL" id="MBN4068830.1"/>
    </source>
</evidence>
<dbReference type="InterPro" id="IPR001296">
    <property type="entry name" value="Glyco_trans_1"/>
</dbReference>
<proteinExistence type="predicted"/>
<feature type="domain" description="Glycosyl transferase family 1" evidence="1">
    <location>
        <begin position="172"/>
        <end position="327"/>
    </location>
</feature>
<dbReference type="EMBL" id="JAFITO010000060">
    <property type="protein sequence ID" value="MBN4068830.1"/>
    <property type="molecule type" value="Genomic_DNA"/>
</dbReference>
<dbReference type="Gene3D" id="3.40.50.2000">
    <property type="entry name" value="Glycogen Phosphorylase B"/>
    <property type="match status" value="2"/>
</dbReference>
<dbReference type="Pfam" id="PF13439">
    <property type="entry name" value="Glyco_transf_4"/>
    <property type="match status" value="1"/>
</dbReference>
<name>A0ABS3AZT4_9BACT</name>
<dbReference type="PANTHER" id="PTHR45947:SF3">
    <property type="entry name" value="SULFOQUINOVOSYL TRANSFERASE SQD2"/>
    <property type="match status" value="1"/>
</dbReference>
<dbReference type="SUPFAM" id="SSF53756">
    <property type="entry name" value="UDP-Glycosyltransferase/glycogen phosphorylase"/>
    <property type="match status" value="1"/>
</dbReference>
<gene>
    <name evidence="3" type="ORF">JYU06_04855</name>
</gene>
<accession>A0ABS3AZT4</accession>
<dbReference type="Pfam" id="PF00534">
    <property type="entry name" value="Glycos_transf_1"/>
    <property type="match status" value="1"/>
</dbReference>
<protein>
    <submittedName>
        <fullName evidence="3">Glycosyltransferase</fullName>
    </submittedName>
</protein>
<feature type="domain" description="Glycosyltransferase subfamily 4-like N-terminal" evidence="2">
    <location>
        <begin position="16"/>
        <end position="165"/>
    </location>
</feature>
<reference evidence="3 4" key="1">
    <citation type="submission" date="2021-02" db="EMBL/GenBank/DDBJ databases">
        <title>Activity-based single-cell genomes from oceanic crustal fluid captures similar information to metagenomic and metatranscriptomic surveys with orders of magnitude less sampling.</title>
        <authorList>
            <person name="D'Angelo T.S."/>
            <person name="Orcutt B.N."/>
        </authorList>
    </citation>
    <scope>NUCLEOTIDE SEQUENCE [LARGE SCALE GENOMIC DNA]</scope>
    <source>
        <strain evidence="3">AH-315-G02</strain>
    </source>
</reference>
<evidence type="ECO:0000259" key="2">
    <source>
        <dbReference type="Pfam" id="PF13439"/>
    </source>
</evidence>